<dbReference type="Pfam" id="PF07510">
    <property type="entry name" value="GmrSD_C"/>
    <property type="match status" value="1"/>
</dbReference>
<evidence type="ECO:0000259" key="2">
    <source>
        <dbReference type="Pfam" id="PF07510"/>
    </source>
</evidence>
<keyword evidence="3" id="KW-0255">Endonuclease</keyword>
<dbReference type="PANTHER" id="PTHR24094:SF15">
    <property type="entry name" value="AMP-DEPENDENT SYNTHETASE_LIGASE DOMAIN-CONTAINING PROTEIN-RELATED"/>
    <property type="match status" value="1"/>
</dbReference>
<dbReference type="EMBL" id="CP146203">
    <property type="protein sequence ID" value="XBH22988.1"/>
    <property type="molecule type" value="Genomic_DNA"/>
</dbReference>
<keyword evidence="3" id="KW-0378">Hydrolase</keyword>
<name>A0AAU7DZ18_9MICO</name>
<feature type="transmembrane region" description="Helical" evidence="1">
    <location>
        <begin position="6"/>
        <end position="23"/>
    </location>
</feature>
<dbReference type="GO" id="GO:0004519">
    <property type="term" value="F:endonuclease activity"/>
    <property type="evidence" value="ECO:0007669"/>
    <property type="project" value="UniProtKB-KW"/>
</dbReference>
<dbReference type="PANTHER" id="PTHR24094">
    <property type="entry name" value="SECRETED PROTEIN"/>
    <property type="match status" value="1"/>
</dbReference>
<sequence length="278" mass="30611">MVKGYIQRGIISFFLLIGAYYFSQMVGLNAHLEEKLGIELPALWIHQDVPRHLPGLEVTPPDLDVPDFEVKLPPSSSDEEGQEEAAAAAKKLQSIRVANSMALGYKREHFGDGWATTRGCDTRNKVLARDLGEVKYKPGSTCVVTSGVLQDPYMGATVQFLRGPSTSQAVQVDHVVSTSAAWRLGASEWSKKRRIEFYNDMDNLLAVDGPTNQAKSDRTLEEFATAKDKKTNKPLLAPESTCAFAIKYVEVTAKYDLKMTADDIAYASSTLTKCAARE</sequence>
<accession>A0AAU7DZ18</accession>
<keyword evidence="1" id="KW-1133">Transmembrane helix</keyword>
<evidence type="ECO:0000256" key="1">
    <source>
        <dbReference type="SAM" id="Phobius"/>
    </source>
</evidence>
<dbReference type="AlphaFoldDB" id="A0AAU7DZ18"/>
<proteinExistence type="predicted"/>
<protein>
    <submittedName>
        <fullName evidence="3">HNH endonuclease family protein</fullName>
    </submittedName>
</protein>
<keyword evidence="3" id="KW-0540">Nuclease</keyword>
<reference evidence="3" key="1">
    <citation type="submission" date="2024-02" db="EMBL/GenBank/DDBJ databases">
        <title>Tomenella chthoni gen. nov. sp. nov., a member of the family Jonesiaceae isolated from bat guano.</title>
        <authorList>
            <person name="Miller S.L."/>
            <person name="King J."/>
            <person name="Sankaranarayanan K."/>
            <person name="Lawson P.A."/>
        </authorList>
    </citation>
    <scope>NUCLEOTIDE SEQUENCE</scope>
    <source>
        <strain evidence="3">BS-20</strain>
    </source>
</reference>
<evidence type="ECO:0000313" key="3">
    <source>
        <dbReference type="EMBL" id="XBH22988.1"/>
    </source>
</evidence>
<dbReference type="InterPro" id="IPR011089">
    <property type="entry name" value="GmrSD_C"/>
</dbReference>
<organism evidence="3">
    <name type="scientific">Jonesiaceae bacterium BS-20</name>
    <dbReference type="NCBI Taxonomy" id="3120821"/>
    <lineage>
        <taxon>Bacteria</taxon>
        <taxon>Bacillati</taxon>
        <taxon>Actinomycetota</taxon>
        <taxon>Actinomycetes</taxon>
        <taxon>Micrococcales</taxon>
        <taxon>Jonesiaceae</taxon>
    </lineage>
</organism>
<keyword evidence="1" id="KW-0812">Transmembrane</keyword>
<gene>
    <name evidence="3" type="ORF">V5R04_07195</name>
</gene>
<keyword evidence="1" id="KW-0472">Membrane</keyword>
<feature type="domain" description="GmrSD restriction endonucleases C-terminal" evidence="2">
    <location>
        <begin position="121"/>
        <end position="256"/>
    </location>
</feature>